<gene>
    <name evidence="1" type="ORF">DTL42_17205</name>
</gene>
<organism evidence="1 2">
    <name type="scientific">Bremerella cremea</name>
    <dbReference type="NCBI Taxonomy" id="1031537"/>
    <lineage>
        <taxon>Bacteria</taxon>
        <taxon>Pseudomonadati</taxon>
        <taxon>Planctomycetota</taxon>
        <taxon>Planctomycetia</taxon>
        <taxon>Pirellulales</taxon>
        <taxon>Pirellulaceae</taxon>
        <taxon>Bremerella</taxon>
    </lineage>
</organism>
<proteinExistence type="predicted"/>
<sequence>MLLANEVRRDAPGKAWEELLEWVRENQDEAKTRADEYVKYVNTLVTQENQNWDIEAEWRVGQDKNGNDIQEFWTIVKSLKKEQAPLSPAEWEISVGYQPFELTSPPPESSP</sequence>
<dbReference type="EMBL" id="QPEX01000034">
    <property type="protein sequence ID" value="RCS44660.1"/>
    <property type="molecule type" value="Genomic_DNA"/>
</dbReference>
<comment type="caution">
    <text evidence="1">The sequence shown here is derived from an EMBL/GenBank/DDBJ whole genome shotgun (WGS) entry which is preliminary data.</text>
</comment>
<evidence type="ECO:0000313" key="1">
    <source>
        <dbReference type="EMBL" id="RCS44660.1"/>
    </source>
</evidence>
<name>A0A368KQF2_9BACT</name>
<reference evidence="1 2" key="1">
    <citation type="submission" date="2018-07" db="EMBL/GenBank/DDBJ databases">
        <title>Comparative genomes isolates from brazilian mangrove.</title>
        <authorList>
            <person name="De Araujo J.E."/>
            <person name="Taketani R.G."/>
            <person name="Silva M.C.P."/>
            <person name="Lourenco M.V."/>
            <person name="Oliveira V.M."/>
            <person name="Andreote F.D."/>
        </authorList>
    </citation>
    <scope>NUCLEOTIDE SEQUENCE [LARGE SCALE GENOMIC DNA]</scope>
    <source>
        <strain evidence="1 2">HEX PRIS-MGV</strain>
    </source>
</reference>
<dbReference type="AlphaFoldDB" id="A0A368KQF2"/>
<accession>A0A368KQF2</accession>
<protein>
    <submittedName>
        <fullName evidence="1">Uncharacterized protein</fullName>
    </submittedName>
</protein>
<evidence type="ECO:0000313" key="2">
    <source>
        <dbReference type="Proteomes" id="UP000253562"/>
    </source>
</evidence>
<dbReference type="Proteomes" id="UP000253562">
    <property type="component" value="Unassembled WGS sequence"/>
</dbReference>